<keyword evidence="4" id="KW-1134">Transmembrane beta strand</keyword>
<evidence type="ECO:0000256" key="3">
    <source>
        <dbReference type="ARBA" id="ARBA00022448"/>
    </source>
</evidence>
<accession>A0A4Q1SDW7</accession>
<comment type="caution">
    <text evidence="9">The sequence shown here is derived from an EMBL/GenBank/DDBJ whole genome shotgun (WGS) entry which is preliminary data.</text>
</comment>
<dbReference type="SUPFAM" id="SSF56954">
    <property type="entry name" value="Outer membrane efflux proteins (OEP)"/>
    <property type="match status" value="1"/>
</dbReference>
<comment type="similarity">
    <text evidence="2">Belongs to the outer membrane factor (OMF) (TC 1.B.17) family.</text>
</comment>
<reference evidence="9 10" key="1">
    <citation type="journal article" date="2016" name="Int. J. Syst. Evol. Microbiol.">
        <title>Acidipila dinghuensis sp. nov., an acidobacterium isolated from forest soil.</title>
        <authorList>
            <person name="Jiang Y.W."/>
            <person name="Wang J."/>
            <person name="Chen M.H."/>
            <person name="Lv Y.Y."/>
            <person name="Qiu L.H."/>
        </authorList>
    </citation>
    <scope>NUCLEOTIDE SEQUENCE [LARGE SCALE GENOMIC DNA]</scope>
    <source>
        <strain evidence="9 10">DHOF10</strain>
    </source>
</reference>
<keyword evidence="3" id="KW-0813">Transport</keyword>
<evidence type="ECO:0000256" key="2">
    <source>
        <dbReference type="ARBA" id="ARBA00007613"/>
    </source>
</evidence>
<dbReference type="Gene3D" id="1.20.1600.10">
    <property type="entry name" value="Outer membrane efflux proteins (OEP)"/>
    <property type="match status" value="1"/>
</dbReference>
<dbReference type="OrthoDB" id="113473at2"/>
<protein>
    <submittedName>
        <fullName evidence="9">TolC family protein</fullName>
    </submittedName>
</protein>
<dbReference type="Proteomes" id="UP000290253">
    <property type="component" value="Unassembled WGS sequence"/>
</dbReference>
<comment type="subcellular location">
    <subcellularLocation>
        <location evidence="1">Cell outer membrane</location>
    </subcellularLocation>
</comment>
<dbReference type="GO" id="GO:0009279">
    <property type="term" value="C:cell outer membrane"/>
    <property type="evidence" value="ECO:0007669"/>
    <property type="project" value="UniProtKB-SubCell"/>
</dbReference>
<organism evidence="9 10">
    <name type="scientific">Silvibacterium dinghuense</name>
    <dbReference type="NCBI Taxonomy" id="1560006"/>
    <lineage>
        <taxon>Bacteria</taxon>
        <taxon>Pseudomonadati</taxon>
        <taxon>Acidobacteriota</taxon>
        <taxon>Terriglobia</taxon>
        <taxon>Terriglobales</taxon>
        <taxon>Acidobacteriaceae</taxon>
        <taxon>Silvibacterium</taxon>
    </lineage>
</organism>
<proteinExistence type="inferred from homology"/>
<dbReference type="Pfam" id="PF02321">
    <property type="entry name" value="OEP"/>
    <property type="match status" value="1"/>
</dbReference>
<dbReference type="PANTHER" id="PTHR30026:SF20">
    <property type="entry name" value="OUTER MEMBRANE PROTEIN TOLC"/>
    <property type="match status" value="1"/>
</dbReference>
<evidence type="ECO:0000256" key="8">
    <source>
        <dbReference type="SAM" id="SignalP"/>
    </source>
</evidence>
<dbReference type="InterPro" id="IPR051906">
    <property type="entry name" value="TolC-like"/>
</dbReference>
<dbReference type="GO" id="GO:0015288">
    <property type="term" value="F:porin activity"/>
    <property type="evidence" value="ECO:0007669"/>
    <property type="project" value="TreeGrafter"/>
</dbReference>
<evidence type="ECO:0000313" key="9">
    <source>
        <dbReference type="EMBL" id="RXS95297.1"/>
    </source>
</evidence>
<evidence type="ECO:0000256" key="1">
    <source>
        <dbReference type="ARBA" id="ARBA00004442"/>
    </source>
</evidence>
<keyword evidence="5" id="KW-0812">Transmembrane</keyword>
<keyword evidence="7" id="KW-0998">Cell outer membrane</keyword>
<dbReference type="GO" id="GO:1990281">
    <property type="term" value="C:efflux pump complex"/>
    <property type="evidence" value="ECO:0007669"/>
    <property type="project" value="TreeGrafter"/>
</dbReference>
<sequence>MNRKAFHRRAMMFTGACATLVAASAHAQVSLSSVVDLALRNSTQIRIAQANVQHAAAGLSESKDVYLPSFVLGSSLGYSYGFPVGQPSVYNLAAQSLLYSFSQPDYIRSARAALESAQLSLKDDQEQVALDTATAYIQLDNDLQQLQALDQEKQFSESLVSIEQQRVEAGVDGRTELTRAELTSAQVDQKHLHLEDDAEEMRQKISHLTGIPATGLTTDRASVPAEPNFTDAPTDGQITSNSGIRAAYENAKSKTLLSFGDEKQNYRPQFGFGLEYNRYAEFNNYNEYYLRFQHNNFDVGVQITFPIFDASRRAKARESAAEATRAHVEADQAKQKVSEQVLVLNHAIRELKVQRRVAQLQSDLAQEQLATTEAQLQGTNTGTGGGQQVTPKDAALAHIDERERYQGALDAQMQLIHSELSLMRSLGELENWVHSATQASPQP</sequence>
<feature type="signal peptide" evidence="8">
    <location>
        <begin position="1"/>
        <end position="27"/>
    </location>
</feature>
<dbReference type="AlphaFoldDB" id="A0A4Q1SDW7"/>
<evidence type="ECO:0000256" key="4">
    <source>
        <dbReference type="ARBA" id="ARBA00022452"/>
    </source>
</evidence>
<dbReference type="InterPro" id="IPR003423">
    <property type="entry name" value="OMP_efflux"/>
</dbReference>
<evidence type="ECO:0000313" key="10">
    <source>
        <dbReference type="Proteomes" id="UP000290253"/>
    </source>
</evidence>
<keyword evidence="8" id="KW-0732">Signal</keyword>
<dbReference type="EMBL" id="SDMK01000002">
    <property type="protein sequence ID" value="RXS95297.1"/>
    <property type="molecule type" value="Genomic_DNA"/>
</dbReference>
<dbReference type="PANTHER" id="PTHR30026">
    <property type="entry name" value="OUTER MEMBRANE PROTEIN TOLC"/>
    <property type="match status" value="1"/>
</dbReference>
<evidence type="ECO:0000256" key="5">
    <source>
        <dbReference type="ARBA" id="ARBA00022692"/>
    </source>
</evidence>
<name>A0A4Q1SDW7_9BACT</name>
<dbReference type="GO" id="GO:0015562">
    <property type="term" value="F:efflux transmembrane transporter activity"/>
    <property type="evidence" value="ECO:0007669"/>
    <property type="project" value="InterPro"/>
</dbReference>
<evidence type="ECO:0000256" key="6">
    <source>
        <dbReference type="ARBA" id="ARBA00023136"/>
    </source>
</evidence>
<feature type="chain" id="PRO_5020941925" evidence="8">
    <location>
        <begin position="28"/>
        <end position="443"/>
    </location>
</feature>
<gene>
    <name evidence="9" type="ORF">ESZ00_11950</name>
</gene>
<keyword evidence="10" id="KW-1185">Reference proteome</keyword>
<keyword evidence="6" id="KW-0472">Membrane</keyword>
<evidence type="ECO:0000256" key="7">
    <source>
        <dbReference type="ARBA" id="ARBA00023237"/>
    </source>
</evidence>